<dbReference type="InterPro" id="IPR008979">
    <property type="entry name" value="Galactose-bd-like_sf"/>
</dbReference>
<evidence type="ECO:0008006" key="2">
    <source>
        <dbReference type="Google" id="ProtNLM"/>
    </source>
</evidence>
<sequence>MIKNLVVEVNDGALDIVFLHQLENPEIRAIEIQQIADRPLTSGIDLIVEAEDFTTFNDVEPGVDSFVQNMRGDASGGDYMESIGDRGDSYLEYSVVLLVDGVYQIALRGTGERSNQNSFLVSVDGGPDSAVHLNENDRWGWATVNDTKRSGLGPYLLSSGPHTIRINQREANSKIDQLRISNVAGVYLPLPSLPETGAGPGVQNVGSVSNL</sequence>
<dbReference type="SUPFAM" id="SSF49785">
    <property type="entry name" value="Galactose-binding domain-like"/>
    <property type="match status" value="1"/>
</dbReference>
<accession>A0A3B0Y1W1</accession>
<proteinExistence type="predicted"/>
<dbReference type="AlphaFoldDB" id="A0A3B0Y1W1"/>
<organism evidence="1">
    <name type="scientific">hydrothermal vent metagenome</name>
    <dbReference type="NCBI Taxonomy" id="652676"/>
    <lineage>
        <taxon>unclassified sequences</taxon>
        <taxon>metagenomes</taxon>
        <taxon>ecological metagenomes</taxon>
    </lineage>
</organism>
<gene>
    <name evidence="1" type="ORF">MNBD_GAMMA10-768</name>
</gene>
<evidence type="ECO:0000313" key="1">
    <source>
        <dbReference type="EMBL" id="VAW69392.1"/>
    </source>
</evidence>
<protein>
    <recommendedName>
        <fullName evidence="2">CBM6 domain-containing protein</fullName>
    </recommendedName>
</protein>
<name>A0A3B0Y1W1_9ZZZZ</name>
<reference evidence="1" key="1">
    <citation type="submission" date="2018-06" db="EMBL/GenBank/DDBJ databases">
        <authorList>
            <person name="Zhirakovskaya E."/>
        </authorList>
    </citation>
    <scope>NUCLEOTIDE SEQUENCE</scope>
</reference>
<dbReference type="EMBL" id="UOFJ01000422">
    <property type="protein sequence ID" value="VAW69392.1"/>
    <property type="molecule type" value="Genomic_DNA"/>
</dbReference>
<dbReference type="Gene3D" id="2.60.120.260">
    <property type="entry name" value="Galactose-binding domain-like"/>
    <property type="match status" value="1"/>
</dbReference>